<sequence length="170" mass="19686">MKLDESTLKHAIYGAMPEWWQKSFDKSSFDLARISKGEVLEYFIKQQNIAKKNPQQNSSKKQNNDRSNNKWKGKNNDINQGNNQGNKNNGGSNKRKTFKAVGDCRKRECLDKNGVSHHDWNNCWYNRNGNNYNPNKIRKINETKNSKTAPQDHAKNHTRNSFKTSRNDGA</sequence>
<comment type="caution">
    <text evidence="2">The sequence shown here is derived from an EMBL/GenBank/DDBJ whole genome shotgun (WGS) entry which is preliminary data.</text>
</comment>
<feature type="region of interest" description="Disordered" evidence="1">
    <location>
        <begin position="50"/>
        <end position="98"/>
    </location>
</feature>
<accession>A0A1Z5JIK3</accession>
<dbReference type="EMBL" id="BDSP01000074">
    <property type="protein sequence ID" value="GAX13837.1"/>
    <property type="molecule type" value="Genomic_DNA"/>
</dbReference>
<evidence type="ECO:0000313" key="3">
    <source>
        <dbReference type="Proteomes" id="UP000198406"/>
    </source>
</evidence>
<reference evidence="2 3" key="1">
    <citation type="journal article" date="2015" name="Plant Cell">
        <title>Oil accumulation by the oleaginous diatom Fistulifera solaris as revealed by the genome and transcriptome.</title>
        <authorList>
            <person name="Tanaka T."/>
            <person name="Maeda Y."/>
            <person name="Veluchamy A."/>
            <person name="Tanaka M."/>
            <person name="Abida H."/>
            <person name="Marechal E."/>
            <person name="Bowler C."/>
            <person name="Muto M."/>
            <person name="Sunaga Y."/>
            <person name="Tanaka M."/>
            <person name="Yoshino T."/>
            <person name="Taniguchi T."/>
            <person name="Fukuda Y."/>
            <person name="Nemoto M."/>
            <person name="Matsumoto M."/>
            <person name="Wong P.S."/>
            <person name="Aburatani S."/>
            <person name="Fujibuchi W."/>
        </authorList>
    </citation>
    <scope>NUCLEOTIDE SEQUENCE [LARGE SCALE GENOMIC DNA]</scope>
    <source>
        <strain evidence="2 3">JPCC DA0580</strain>
    </source>
</reference>
<evidence type="ECO:0000313" key="2">
    <source>
        <dbReference type="EMBL" id="GAX13837.1"/>
    </source>
</evidence>
<keyword evidence="3" id="KW-1185">Reference proteome</keyword>
<organism evidence="2 3">
    <name type="scientific">Fistulifera solaris</name>
    <name type="common">Oleaginous diatom</name>
    <dbReference type="NCBI Taxonomy" id="1519565"/>
    <lineage>
        <taxon>Eukaryota</taxon>
        <taxon>Sar</taxon>
        <taxon>Stramenopiles</taxon>
        <taxon>Ochrophyta</taxon>
        <taxon>Bacillariophyta</taxon>
        <taxon>Bacillariophyceae</taxon>
        <taxon>Bacillariophycidae</taxon>
        <taxon>Naviculales</taxon>
        <taxon>Naviculaceae</taxon>
        <taxon>Fistulifera</taxon>
    </lineage>
</organism>
<gene>
    <name evidence="2" type="ORF">FisN_5Lu279</name>
</gene>
<feature type="compositionally biased region" description="Basic and acidic residues" evidence="1">
    <location>
        <begin position="141"/>
        <end position="155"/>
    </location>
</feature>
<evidence type="ECO:0000256" key="1">
    <source>
        <dbReference type="SAM" id="MobiDB-lite"/>
    </source>
</evidence>
<feature type="compositionally biased region" description="Low complexity" evidence="1">
    <location>
        <begin position="51"/>
        <end position="61"/>
    </location>
</feature>
<name>A0A1Z5JIK3_FISSO</name>
<dbReference type="InParanoid" id="A0A1Z5JIK3"/>
<protein>
    <submittedName>
        <fullName evidence="2">Uncharacterized protein</fullName>
    </submittedName>
</protein>
<dbReference type="AlphaFoldDB" id="A0A1Z5JIK3"/>
<feature type="region of interest" description="Disordered" evidence="1">
    <location>
        <begin position="141"/>
        <end position="170"/>
    </location>
</feature>
<feature type="compositionally biased region" description="Low complexity" evidence="1">
    <location>
        <begin position="76"/>
        <end position="92"/>
    </location>
</feature>
<proteinExistence type="predicted"/>
<dbReference type="Proteomes" id="UP000198406">
    <property type="component" value="Unassembled WGS sequence"/>
</dbReference>